<dbReference type="Proteomes" id="UP000265614">
    <property type="component" value="Unassembled WGS sequence"/>
</dbReference>
<dbReference type="EMBL" id="QZEZ01000003">
    <property type="protein sequence ID" value="RJK96498.1"/>
    <property type="molecule type" value="Genomic_DNA"/>
</dbReference>
<comment type="caution">
    <text evidence="2">The sequence shown here is derived from an EMBL/GenBank/DDBJ whole genome shotgun (WGS) entry which is preliminary data.</text>
</comment>
<feature type="region of interest" description="Disordered" evidence="1">
    <location>
        <begin position="140"/>
        <end position="184"/>
    </location>
</feature>
<evidence type="ECO:0000256" key="1">
    <source>
        <dbReference type="SAM" id="MobiDB-lite"/>
    </source>
</evidence>
<feature type="compositionally biased region" description="Low complexity" evidence="1">
    <location>
        <begin position="155"/>
        <end position="175"/>
    </location>
</feature>
<sequence length="236" mass="21824">MGTTSGAGASGPLAPDPARRRLLAGAAALLAAPALGGLAGCTTSDAPGAGPRGAPSTGGAPRPGAPGGGAGDDGDGGTPASPAPPTADEALAVPVATSKRALLAAYDATAERHPGLAGRLRALRAEGAAHLTGLAALVPAAGEDPSASPGPPASTAPTAAPTTAPTTAPTAAPTEGVPPVPRDPAAAVAALARREAALAASRLDALEGAGASPELARLVAAVGASEAVHAALLGAA</sequence>
<feature type="region of interest" description="Disordered" evidence="1">
    <location>
        <begin position="40"/>
        <end position="87"/>
    </location>
</feature>
<name>A0A3A3YXW9_9ACTN</name>
<accession>A0A3A3YXW9</accession>
<reference evidence="2 3" key="1">
    <citation type="submission" date="2018-09" db="EMBL/GenBank/DDBJ databases">
        <title>YIM 75000 draft genome.</title>
        <authorList>
            <person name="Tang S."/>
            <person name="Feng Y."/>
        </authorList>
    </citation>
    <scope>NUCLEOTIDE SEQUENCE [LARGE SCALE GENOMIC DNA]</scope>
    <source>
        <strain evidence="2 3">YIM 75000</strain>
    </source>
</reference>
<proteinExistence type="predicted"/>
<dbReference type="PROSITE" id="PS51318">
    <property type="entry name" value="TAT"/>
    <property type="match status" value="1"/>
</dbReference>
<dbReference type="InterPro" id="IPR006311">
    <property type="entry name" value="TAT_signal"/>
</dbReference>
<protein>
    <recommendedName>
        <fullName evidence="4">DUF4439 domain-containing protein</fullName>
    </recommendedName>
</protein>
<keyword evidence="3" id="KW-1185">Reference proteome</keyword>
<evidence type="ECO:0008006" key="4">
    <source>
        <dbReference type="Google" id="ProtNLM"/>
    </source>
</evidence>
<organism evidence="2 3">
    <name type="scientific">Vallicoccus soli</name>
    <dbReference type="NCBI Taxonomy" id="2339232"/>
    <lineage>
        <taxon>Bacteria</taxon>
        <taxon>Bacillati</taxon>
        <taxon>Actinomycetota</taxon>
        <taxon>Actinomycetes</taxon>
        <taxon>Motilibacterales</taxon>
        <taxon>Vallicoccaceae</taxon>
        <taxon>Vallicoccus</taxon>
    </lineage>
</organism>
<dbReference type="RefSeq" id="WP_119950255.1">
    <property type="nucleotide sequence ID" value="NZ_QZEZ01000003.1"/>
</dbReference>
<evidence type="ECO:0000313" key="3">
    <source>
        <dbReference type="Proteomes" id="UP000265614"/>
    </source>
</evidence>
<feature type="compositionally biased region" description="Low complexity" evidence="1">
    <location>
        <begin position="44"/>
        <end position="62"/>
    </location>
</feature>
<gene>
    <name evidence="2" type="ORF">D5H78_09840</name>
</gene>
<dbReference type="AlphaFoldDB" id="A0A3A3YXW9"/>
<evidence type="ECO:0000313" key="2">
    <source>
        <dbReference type="EMBL" id="RJK96498.1"/>
    </source>
</evidence>